<dbReference type="GO" id="GO:0005576">
    <property type="term" value="C:extracellular region"/>
    <property type="evidence" value="ECO:0007669"/>
    <property type="project" value="InterPro"/>
</dbReference>
<sequence length="114" mass="12095">YAVDCPGCEAFSCPALPARRWCRRAVPDDCGCCSVCAAGRGERCYPAVVGLNWLKCAKGLRCRPAGEDEFGDTHAWAADCPAGTYGLGCSGVCNCLSGRCEPESGKCHRLPFVQ</sequence>
<feature type="domain" description="IGFBP N-terminal" evidence="2">
    <location>
        <begin position="1"/>
        <end position="96"/>
    </location>
</feature>
<dbReference type="SMART" id="SM00121">
    <property type="entry name" value="IB"/>
    <property type="match status" value="1"/>
</dbReference>
<name>S4RDY6_PETMA</name>
<keyword evidence="1" id="KW-1015">Disulfide bond</keyword>
<dbReference type="PROSITE" id="PS51323">
    <property type="entry name" value="IGFBP_N_2"/>
    <property type="match status" value="1"/>
</dbReference>
<evidence type="ECO:0000313" key="3">
    <source>
        <dbReference type="Ensembl" id="ENSPMAP00000003418.1"/>
    </source>
</evidence>
<dbReference type="GO" id="GO:0005171">
    <property type="term" value="F:hepatocyte growth factor receptor binding"/>
    <property type="evidence" value="ECO:0007669"/>
    <property type="project" value="TreeGrafter"/>
</dbReference>
<dbReference type="InterPro" id="IPR038850">
    <property type="entry name" value="ESM1"/>
</dbReference>
<reference evidence="3" key="1">
    <citation type="submission" date="2025-08" db="UniProtKB">
        <authorList>
            <consortium name="Ensembl"/>
        </authorList>
    </citation>
    <scope>IDENTIFICATION</scope>
</reference>
<dbReference type="Gene3D" id="4.10.40.20">
    <property type="match status" value="1"/>
</dbReference>
<dbReference type="Ensembl" id="ENSPMAT00000003433.1">
    <property type="protein sequence ID" value="ENSPMAP00000003418.1"/>
    <property type="gene ID" value="ENSPMAG00000003143.1"/>
</dbReference>
<dbReference type="PANTHER" id="PTHR15428">
    <property type="entry name" value="ENDOTHELIAL CELL-SPECIFIC MOLECULE 1 ESM-1"/>
    <property type="match status" value="1"/>
</dbReference>
<dbReference type="InterPro" id="IPR000867">
    <property type="entry name" value="IGFBP-like"/>
</dbReference>
<protein>
    <submittedName>
        <fullName evidence="3">Endothelial cell-specific molecule 1</fullName>
    </submittedName>
</protein>
<dbReference type="GO" id="GO:0001525">
    <property type="term" value="P:angiogenesis"/>
    <property type="evidence" value="ECO:0007669"/>
    <property type="project" value="TreeGrafter"/>
</dbReference>
<organism evidence="3">
    <name type="scientific">Petromyzon marinus</name>
    <name type="common">Sea lamprey</name>
    <dbReference type="NCBI Taxonomy" id="7757"/>
    <lineage>
        <taxon>Eukaryota</taxon>
        <taxon>Metazoa</taxon>
        <taxon>Chordata</taxon>
        <taxon>Craniata</taxon>
        <taxon>Vertebrata</taxon>
        <taxon>Cyclostomata</taxon>
        <taxon>Hyperoartia</taxon>
        <taxon>Petromyzontiformes</taxon>
        <taxon>Petromyzontidae</taxon>
        <taxon>Petromyzon</taxon>
    </lineage>
</organism>
<accession>S4RDY6</accession>
<evidence type="ECO:0000259" key="2">
    <source>
        <dbReference type="PROSITE" id="PS51323"/>
    </source>
</evidence>
<dbReference type="PANTHER" id="PTHR15428:SF0">
    <property type="entry name" value="ENDOTHELIAL CELL-SPECIFIC MOLECULE 1"/>
    <property type="match status" value="1"/>
</dbReference>
<proteinExistence type="predicted"/>
<dbReference type="GeneTree" id="ENSGT00390000018810"/>
<dbReference type="GO" id="GO:0005178">
    <property type="term" value="F:integrin binding"/>
    <property type="evidence" value="ECO:0007669"/>
    <property type="project" value="TreeGrafter"/>
</dbReference>
<dbReference type="AlphaFoldDB" id="S4RDY6"/>
<dbReference type="STRING" id="7757.ENSPMAP00000003418"/>
<dbReference type="Pfam" id="PF00219">
    <property type="entry name" value="IGFBP"/>
    <property type="match status" value="1"/>
</dbReference>
<dbReference type="InterPro" id="IPR009030">
    <property type="entry name" value="Growth_fac_rcpt_cys_sf"/>
</dbReference>
<dbReference type="GO" id="GO:1902204">
    <property type="term" value="P:positive regulation of hepatocyte growth factor receptor signaling pathway"/>
    <property type="evidence" value="ECO:0007669"/>
    <property type="project" value="TreeGrafter"/>
</dbReference>
<dbReference type="HOGENOM" id="CLU_2126784_0_0_1"/>
<reference evidence="3" key="2">
    <citation type="submission" date="2025-09" db="UniProtKB">
        <authorList>
            <consortium name="Ensembl"/>
        </authorList>
    </citation>
    <scope>IDENTIFICATION</scope>
</reference>
<evidence type="ECO:0000256" key="1">
    <source>
        <dbReference type="ARBA" id="ARBA00023157"/>
    </source>
</evidence>
<dbReference type="SUPFAM" id="SSF57184">
    <property type="entry name" value="Growth factor receptor domain"/>
    <property type="match status" value="1"/>
</dbReference>